<dbReference type="GO" id="GO:0008453">
    <property type="term" value="F:alanine-glyoxylate transaminase activity"/>
    <property type="evidence" value="ECO:0007669"/>
    <property type="project" value="TreeGrafter"/>
</dbReference>
<evidence type="ECO:0000256" key="7">
    <source>
        <dbReference type="PIRSR" id="PIRSR000524-50"/>
    </source>
</evidence>
<evidence type="ECO:0000256" key="1">
    <source>
        <dbReference type="ARBA" id="ARBA00001933"/>
    </source>
</evidence>
<dbReference type="InterPro" id="IPR015421">
    <property type="entry name" value="PyrdxlP-dep_Trfase_major"/>
</dbReference>
<evidence type="ECO:0000256" key="5">
    <source>
        <dbReference type="ARBA" id="ARBA00022898"/>
    </source>
</evidence>
<evidence type="ECO:0000256" key="4">
    <source>
        <dbReference type="ARBA" id="ARBA00022679"/>
    </source>
</evidence>
<dbReference type="Gene3D" id="3.90.1150.10">
    <property type="entry name" value="Aspartate Aminotransferase, domain 1"/>
    <property type="match status" value="1"/>
</dbReference>
<dbReference type="Proteomes" id="UP000241208">
    <property type="component" value="Unassembled WGS sequence"/>
</dbReference>
<feature type="domain" description="Aminotransferase class V" evidence="10">
    <location>
        <begin position="31"/>
        <end position="344"/>
    </location>
</feature>
<reference evidence="11 12" key="1">
    <citation type="journal article" date="2016" name="Front. Microbiol.">
        <title>Comprehensive Phylogenetic Analysis of Bovine Non-aureus Staphylococci Species Based on Whole-Genome Sequencing.</title>
        <authorList>
            <person name="Naushad S."/>
            <person name="Barkema H.W."/>
            <person name="Luby C."/>
            <person name="Condas L.A."/>
            <person name="Nobrega D.B."/>
            <person name="Carson D.A."/>
            <person name="De Buck J."/>
        </authorList>
    </citation>
    <scope>NUCLEOTIDE SEQUENCE [LARGE SCALE GENOMIC DNA]</scope>
    <source>
        <strain evidence="11 12">SNUC 3829</strain>
    </source>
</reference>
<comment type="cofactor">
    <cofactor evidence="1 7 9">
        <name>pyridoxal 5'-phosphate</name>
        <dbReference type="ChEBI" id="CHEBI:597326"/>
    </cofactor>
</comment>
<dbReference type="GO" id="GO:0019265">
    <property type="term" value="P:glycine biosynthetic process, by transamination of glyoxylate"/>
    <property type="evidence" value="ECO:0007669"/>
    <property type="project" value="TreeGrafter"/>
</dbReference>
<dbReference type="PANTHER" id="PTHR21152:SF40">
    <property type="entry name" value="ALANINE--GLYOXYLATE AMINOTRANSFERASE"/>
    <property type="match status" value="1"/>
</dbReference>
<proteinExistence type="inferred from homology"/>
<dbReference type="GO" id="GO:0004760">
    <property type="term" value="F:L-serine-pyruvate transaminase activity"/>
    <property type="evidence" value="ECO:0007669"/>
    <property type="project" value="TreeGrafter"/>
</dbReference>
<feature type="modified residue" description="N6-(pyridoxal phosphate)lysine" evidence="7">
    <location>
        <position position="195"/>
    </location>
</feature>
<evidence type="ECO:0000256" key="3">
    <source>
        <dbReference type="ARBA" id="ARBA00022576"/>
    </source>
</evidence>
<dbReference type="InterPro" id="IPR020578">
    <property type="entry name" value="Aminotrans_V_PyrdxlP_BS"/>
</dbReference>
<organism evidence="11 12">
    <name type="scientific">Staphylococcus cohnii</name>
    <dbReference type="NCBI Taxonomy" id="29382"/>
    <lineage>
        <taxon>Bacteria</taxon>
        <taxon>Bacillati</taxon>
        <taxon>Bacillota</taxon>
        <taxon>Bacilli</taxon>
        <taxon>Bacillales</taxon>
        <taxon>Staphylococcaceae</taxon>
        <taxon>Staphylococcus</taxon>
        <taxon>Staphylococcus cohnii species complex</taxon>
    </lineage>
</organism>
<feature type="binding site" evidence="6">
    <location>
        <position position="357"/>
    </location>
    <ligand>
        <name>substrate</name>
    </ligand>
</feature>
<dbReference type="PROSITE" id="PS00595">
    <property type="entry name" value="AA_TRANSFER_CLASS_5"/>
    <property type="match status" value="1"/>
</dbReference>
<dbReference type="InterPro" id="IPR015422">
    <property type="entry name" value="PyrdxlP-dep_Trfase_small"/>
</dbReference>
<evidence type="ECO:0000256" key="2">
    <source>
        <dbReference type="ARBA" id="ARBA00009236"/>
    </source>
</evidence>
<dbReference type="EMBL" id="PYZR01000004">
    <property type="protein sequence ID" value="PTF67614.1"/>
    <property type="molecule type" value="Genomic_DNA"/>
</dbReference>
<dbReference type="PANTHER" id="PTHR21152">
    <property type="entry name" value="AMINOTRANSFERASE CLASS V"/>
    <property type="match status" value="1"/>
</dbReference>
<dbReference type="InterPro" id="IPR000192">
    <property type="entry name" value="Aminotrans_V_dom"/>
</dbReference>
<comment type="similarity">
    <text evidence="2 8">Belongs to the class-V pyridoxal-phosphate-dependent aminotransferase family.</text>
</comment>
<comment type="caution">
    <text evidence="11">The sequence shown here is derived from an EMBL/GenBank/DDBJ whole genome shotgun (WGS) entry which is preliminary data.</text>
</comment>
<sequence length="409" mass="45529">MDDLKINKRLIMTPGPVSVDPRVSQAMSNSILGQFDYEFVDIMNQTMELIRKSFLTKNQWSFPIDGTSRAGLEAVISSIVKPGDDVLVPVIGRFGYLFAELVTRAGGIVHSIYKPMGEVFEQSEIIEALDQYQPKVLAIVHGETSTGRLQPIDQLGRACKERGIYSVVDAVATYQGMVIPVDEWELDAVIGGAQKCLSIPSGITPITFNDRFSDAINARKRVELGIRSTETTEQNHFIRSNYLDLTQLQDYWSPKRLNHHTEATTSIYALHTGLRLALSEGLKARAQRHTFHQEGLKSALKALGLEIYGDESNEMKMVICVNIPDGIDDIAFRDGLLKNYGIEIAGSFGELKGKIWRIGIMGYAVQKQNILTFLAAFATHLISQGHIKNLDLETAIKTLVDHYDNNEIS</sequence>
<accession>A0A2T4LVT5</accession>
<dbReference type="SUPFAM" id="SSF53383">
    <property type="entry name" value="PLP-dependent transferases"/>
    <property type="match status" value="1"/>
</dbReference>
<dbReference type="AlphaFoldDB" id="A0A2T4LVT5"/>
<keyword evidence="5 7" id="KW-0663">Pyridoxal phosphate</keyword>
<dbReference type="RefSeq" id="WP_107383756.1">
    <property type="nucleotide sequence ID" value="NZ_JABXWY010000004.1"/>
</dbReference>
<evidence type="ECO:0000256" key="9">
    <source>
        <dbReference type="RuleBase" id="RU004504"/>
    </source>
</evidence>
<evidence type="ECO:0000256" key="6">
    <source>
        <dbReference type="PIRSR" id="PIRSR000524-1"/>
    </source>
</evidence>
<keyword evidence="3 11" id="KW-0032">Aminotransferase</keyword>
<evidence type="ECO:0000259" key="10">
    <source>
        <dbReference type="Pfam" id="PF00266"/>
    </source>
</evidence>
<dbReference type="InterPro" id="IPR015424">
    <property type="entry name" value="PyrdxlP-dep_Trfase"/>
</dbReference>
<protein>
    <submittedName>
        <fullName evidence="11">Aminotransferase</fullName>
    </submittedName>
</protein>
<name>A0A2T4LVT5_9STAP</name>
<evidence type="ECO:0000256" key="8">
    <source>
        <dbReference type="RuleBase" id="RU004075"/>
    </source>
</evidence>
<keyword evidence="4 11" id="KW-0808">Transferase</keyword>
<evidence type="ECO:0000313" key="11">
    <source>
        <dbReference type="EMBL" id="PTF67614.1"/>
    </source>
</evidence>
<dbReference type="PIRSF" id="PIRSF000524">
    <property type="entry name" value="SPT"/>
    <property type="match status" value="1"/>
</dbReference>
<dbReference type="FunFam" id="3.40.640.10:FF:000027">
    <property type="entry name" value="Serine--pyruvate aminotransferase, mitochondrial"/>
    <property type="match status" value="1"/>
</dbReference>
<dbReference type="Pfam" id="PF00266">
    <property type="entry name" value="Aminotran_5"/>
    <property type="match status" value="1"/>
</dbReference>
<gene>
    <name evidence="11" type="ORF">BUY34_00895</name>
</gene>
<dbReference type="Gene3D" id="3.40.640.10">
    <property type="entry name" value="Type I PLP-dependent aspartate aminotransferase-like (Major domain)"/>
    <property type="match status" value="1"/>
</dbReference>
<evidence type="ECO:0000313" key="12">
    <source>
        <dbReference type="Proteomes" id="UP000241208"/>
    </source>
</evidence>
<dbReference type="InterPro" id="IPR024169">
    <property type="entry name" value="SP_NH2Trfase/AEP_transaminase"/>
</dbReference>